<protein>
    <submittedName>
        <fullName evidence="2">Uncharacterized protein</fullName>
    </submittedName>
</protein>
<keyword evidence="1" id="KW-1185">Reference proteome</keyword>
<accession>A0A915I697</accession>
<name>A0A915I697_ROMCU</name>
<sequence>MLSRTASATSKIFIGSTFTAGRRFASSSGANYSEPWYRNEKTQVIFKQHRNALLNTIDNYAKFTIVR</sequence>
<reference evidence="2" key="1">
    <citation type="submission" date="2022-11" db="UniProtKB">
        <authorList>
            <consortium name="WormBaseParasite"/>
        </authorList>
    </citation>
    <scope>IDENTIFICATION</scope>
</reference>
<evidence type="ECO:0000313" key="1">
    <source>
        <dbReference type="Proteomes" id="UP000887565"/>
    </source>
</evidence>
<evidence type="ECO:0000313" key="2">
    <source>
        <dbReference type="WBParaSite" id="nRc.2.0.1.t09286-RA"/>
    </source>
</evidence>
<proteinExistence type="predicted"/>
<dbReference type="WBParaSite" id="nRc.2.0.1.t09286-RA">
    <property type="protein sequence ID" value="nRc.2.0.1.t09286-RA"/>
    <property type="gene ID" value="nRc.2.0.1.g09286"/>
</dbReference>
<dbReference type="AlphaFoldDB" id="A0A915I697"/>
<organism evidence="1 2">
    <name type="scientific">Romanomermis culicivorax</name>
    <name type="common">Nematode worm</name>
    <dbReference type="NCBI Taxonomy" id="13658"/>
    <lineage>
        <taxon>Eukaryota</taxon>
        <taxon>Metazoa</taxon>
        <taxon>Ecdysozoa</taxon>
        <taxon>Nematoda</taxon>
        <taxon>Enoplea</taxon>
        <taxon>Dorylaimia</taxon>
        <taxon>Mermithida</taxon>
        <taxon>Mermithoidea</taxon>
        <taxon>Mermithidae</taxon>
        <taxon>Romanomermis</taxon>
    </lineage>
</organism>
<dbReference type="Proteomes" id="UP000887565">
    <property type="component" value="Unplaced"/>
</dbReference>